<evidence type="ECO:0000256" key="3">
    <source>
        <dbReference type="ARBA" id="ARBA00022801"/>
    </source>
</evidence>
<dbReference type="Pfam" id="PF14509">
    <property type="entry name" value="GH97_C"/>
    <property type="match status" value="1"/>
</dbReference>
<dbReference type="AlphaFoldDB" id="A0A2U2PEW7"/>
<evidence type="ECO:0000313" key="10">
    <source>
        <dbReference type="EMBL" id="PWG79947.1"/>
    </source>
</evidence>
<proteinExistence type="predicted"/>
<dbReference type="InterPro" id="IPR017853">
    <property type="entry name" value="GH"/>
</dbReference>
<comment type="caution">
    <text evidence="10">The sequence shown here is derived from an EMBL/GenBank/DDBJ whole genome shotgun (WGS) entry which is preliminary data.</text>
</comment>
<dbReference type="Gene3D" id="3.20.20.70">
    <property type="entry name" value="Aldolase class I"/>
    <property type="match status" value="1"/>
</dbReference>
<evidence type="ECO:0000256" key="2">
    <source>
        <dbReference type="ARBA" id="ARBA00011245"/>
    </source>
</evidence>
<evidence type="ECO:0000256" key="6">
    <source>
        <dbReference type="SAM" id="SignalP"/>
    </source>
</evidence>
<dbReference type="InterPro" id="IPR052720">
    <property type="entry name" value="Glycosyl_hydrolase_97"/>
</dbReference>
<protein>
    <recommendedName>
        <fullName evidence="12">Alpha-glucosidase</fullName>
    </recommendedName>
</protein>
<feature type="domain" description="Glycosyl-hydrolase 97 N-terminal" evidence="8">
    <location>
        <begin position="25"/>
        <end position="278"/>
    </location>
</feature>
<feature type="domain" description="Glycosyl-hydrolase 97 C-terminal oligomerisation" evidence="9">
    <location>
        <begin position="549"/>
        <end position="645"/>
    </location>
</feature>
<dbReference type="GO" id="GO:0016798">
    <property type="term" value="F:hydrolase activity, acting on glycosyl bonds"/>
    <property type="evidence" value="ECO:0007669"/>
    <property type="project" value="UniProtKB-KW"/>
</dbReference>
<accession>A0A2U2PEW7</accession>
<evidence type="ECO:0008006" key="12">
    <source>
        <dbReference type="Google" id="ProtNLM"/>
    </source>
</evidence>
<keyword evidence="4" id="KW-0106">Calcium</keyword>
<keyword evidence="11" id="KW-1185">Reference proteome</keyword>
<keyword evidence="6" id="KW-0732">Signal</keyword>
<feature type="signal peptide" evidence="6">
    <location>
        <begin position="1"/>
        <end position="20"/>
    </location>
</feature>
<gene>
    <name evidence="10" type="ORF">DDR33_14195</name>
</gene>
<reference evidence="10 11" key="1">
    <citation type="submission" date="2018-04" db="EMBL/GenBank/DDBJ databases">
        <title>Pedobacter chongqingensis sp. nov., isolated from a rottenly hemp rope.</title>
        <authorList>
            <person name="Cai Y."/>
        </authorList>
    </citation>
    <scope>NUCLEOTIDE SEQUENCE [LARGE SCALE GENOMIC DNA]</scope>
    <source>
        <strain evidence="10 11">FJ4-8</strain>
    </source>
</reference>
<evidence type="ECO:0000313" key="11">
    <source>
        <dbReference type="Proteomes" id="UP000245647"/>
    </source>
</evidence>
<evidence type="ECO:0000256" key="1">
    <source>
        <dbReference type="ARBA" id="ARBA00001913"/>
    </source>
</evidence>
<dbReference type="GO" id="GO:0030246">
    <property type="term" value="F:carbohydrate binding"/>
    <property type="evidence" value="ECO:0007669"/>
    <property type="project" value="InterPro"/>
</dbReference>
<keyword evidence="3" id="KW-0378">Hydrolase</keyword>
<dbReference type="Pfam" id="PF10566">
    <property type="entry name" value="Glyco_hydro_97"/>
    <property type="match status" value="1"/>
</dbReference>
<dbReference type="InterPro" id="IPR019563">
    <property type="entry name" value="GH97_catalytic"/>
</dbReference>
<evidence type="ECO:0000256" key="5">
    <source>
        <dbReference type="ARBA" id="ARBA00023295"/>
    </source>
</evidence>
<comment type="cofactor">
    <cofactor evidence="1">
        <name>Ca(2+)</name>
        <dbReference type="ChEBI" id="CHEBI:29108"/>
    </cofactor>
</comment>
<sequence length="648" mass="73342">MKCLCAIIFLILMTEARVMAQTFTLESPGKDLIVKVLIGKDIHFGMSYKGKSYVLPSRLALALANGKVLGDLPKLSNSKYTTVNRTVRPLYGISGSVKENYRELRLDFKGDYTLLFRAYNEGFAYRFVTRIRDSIIVRSEQSEFCFNGNYEAFFHPDLSESGYRRQAISDQLKPNYSSLPVLVKAPGLNILIHESDVLDYPCMSVSSAAGKANTLTAGHSPYPKRTEIGGYSNFGVLVKESENFIAKTTGTRAFPWRIVAIAGEDKDILNNQLVFLLASENKLADVSWIRPGRVAWDWWNALNLTGVPFRSGINTETYKYFIDFAAANHLEYVNLDEGWSDPFDLMKVSGQVDMQELIRYAKEKGVGLILWCVWHTLDRQMTEALDQFERWGISGIKVDFMNRDDQVLVQFHERLLKEAAKRKMLVNFHGAYHPTGTARTYPNQINVEGVKGLEWNKFDSLGVNPVHDVTLPFIRMFAGSMDYTPGAMQNYNRKDWRQVPDRPMSQGTRCHQLAMYIVYYAPLQMLSDAPTAYQKEPEYLKFLSAIPTVWDETVPLAGKTGEYVAIARKKNSKWFAGAMTNWDARELTVKLDFLEQGKVFSAEILSDGLNAERMGSDLEHRFIKVKKGDTLRIPMAGGGGWAATFSPE</sequence>
<dbReference type="InterPro" id="IPR014718">
    <property type="entry name" value="GH-type_carb-bd"/>
</dbReference>
<dbReference type="Gene3D" id="2.60.40.1180">
    <property type="entry name" value="Golgi alpha-mannosidase II"/>
    <property type="match status" value="1"/>
</dbReference>
<dbReference type="Gene3D" id="2.70.98.10">
    <property type="match status" value="1"/>
</dbReference>
<dbReference type="InterPro" id="IPR029486">
    <property type="entry name" value="GH97_N"/>
</dbReference>
<evidence type="ECO:0000259" key="9">
    <source>
        <dbReference type="Pfam" id="PF14509"/>
    </source>
</evidence>
<dbReference type="InterPro" id="IPR013780">
    <property type="entry name" value="Glyco_hydro_b"/>
</dbReference>
<feature type="chain" id="PRO_5015426768" description="Alpha-glucosidase" evidence="6">
    <location>
        <begin position="21"/>
        <end position="648"/>
    </location>
</feature>
<keyword evidence="5" id="KW-0326">Glycosidase</keyword>
<name>A0A2U2PEW7_9SPHI</name>
<comment type="subunit">
    <text evidence="2">Monomer.</text>
</comment>
<dbReference type="PANTHER" id="PTHR35803:SF2">
    <property type="entry name" value="RETAINING ALPHA-GALACTOSIDASE"/>
    <property type="match status" value="1"/>
</dbReference>
<evidence type="ECO:0000256" key="4">
    <source>
        <dbReference type="ARBA" id="ARBA00022837"/>
    </source>
</evidence>
<dbReference type="EMBL" id="QEAS01000011">
    <property type="protein sequence ID" value="PWG79947.1"/>
    <property type="molecule type" value="Genomic_DNA"/>
</dbReference>
<dbReference type="PANTHER" id="PTHR35803">
    <property type="entry name" value="GLUCAN 1,4-ALPHA-GLUCOSIDASE SUSB-RELATED"/>
    <property type="match status" value="1"/>
</dbReference>
<dbReference type="Proteomes" id="UP000245647">
    <property type="component" value="Unassembled WGS sequence"/>
</dbReference>
<dbReference type="OrthoDB" id="57532at2"/>
<evidence type="ECO:0000259" key="8">
    <source>
        <dbReference type="Pfam" id="PF14508"/>
    </source>
</evidence>
<dbReference type="SUPFAM" id="SSF51445">
    <property type="entry name" value="(Trans)glycosidases"/>
    <property type="match status" value="1"/>
</dbReference>
<dbReference type="RefSeq" id="WP_109416464.1">
    <property type="nucleotide sequence ID" value="NZ_QEAS01000011.1"/>
</dbReference>
<dbReference type="Pfam" id="PF14508">
    <property type="entry name" value="GH97_N"/>
    <property type="match status" value="1"/>
</dbReference>
<evidence type="ECO:0000259" key="7">
    <source>
        <dbReference type="Pfam" id="PF10566"/>
    </source>
</evidence>
<dbReference type="InterPro" id="IPR013785">
    <property type="entry name" value="Aldolase_TIM"/>
</dbReference>
<organism evidence="10 11">
    <name type="scientific">Pararcticibacter amylolyticus</name>
    <dbReference type="NCBI Taxonomy" id="2173175"/>
    <lineage>
        <taxon>Bacteria</taxon>
        <taxon>Pseudomonadati</taxon>
        <taxon>Bacteroidota</taxon>
        <taxon>Sphingobacteriia</taxon>
        <taxon>Sphingobacteriales</taxon>
        <taxon>Sphingobacteriaceae</taxon>
        <taxon>Pararcticibacter</taxon>
    </lineage>
</organism>
<feature type="domain" description="Glycosyl-hydrolase 97 catalytic" evidence="7">
    <location>
        <begin position="298"/>
        <end position="450"/>
    </location>
</feature>
<dbReference type="InterPro" id="IPR029483">
    <property type="entry name" value="GH97_C"/>
</dbReference>